<dbReference type="GO" id="GO:0006364">
    <property type="term" value="P:rRNA processing"/>
    <property type="evidence" value="ECO:0007669"/>
    <property type="project" value="InterPro"/>
</dbReference>
<dbReference type="OrthoDB" id="270624at2759"/>
<evidence type="ECO:0000313" key="7">
    <source>
        <dbReference type="Proteomes" id="UP001150925"/>
    </source>
</evidence>
<dbReference type="PANTHER" id="PTHR14091:SF0">
    <property type="entry name" value="PERIODIC TRYPTOPHAN PROTEIN 1 HOMOLOG"/>
    <property type="match status" value="1"/>
</dbReference>
<dbReference type="PANTHER" id="PTHR14091">
    <property type="entry name" value="PERIODIC TRYPTOPHAN PROTEIN 1"/>
    <property type="match status" value="1"/>
</dbReference>
<dbReference type="InterPro" id="IPR044285">
    <property type="entry name" value="PWP1"/>
</dbReference>
<evidence type="ECO:0000256" key="5">
    <source>
        <dbReference type="SAM" id="MobiDB-lite"/>
    </source>
</evidence>
<keyword evidence="1" id="KW-0597">Phosphoprotein</keyword>
<proteinExistence type="predicted"/>
<feature type="region of interest" description="Disordered" evidence="5">
    <location>
        <begin position="1"/>
        <end position="30"/>
    </location>
</feature>
<feature type="region of interest" description="Disordered" evidence="5">
    <location>
        <begin position="293"/>
        <end position="315"/>
    </location>
</feature>
<evidence type="ECO:0000313" key="6">
    <source>
        <dbReference type="EMBL" id="KAJ1954698.1"/>
    </source>
</evidence>
<dbReference type="Pfam" id="PF00400">
    <property type="entry name" value="WD40"/>
    <property type="match status" value="4"/>
</dbReference>
<accession>A0A9W8APY2</accession>
<gene>
    <name evidence="6" type="primary">PWP1</name>
    <name evidence="6" type="ORF">IWQ62_005696</name>
</gene>
<dbReference type="InterPro" id="IPR036322">
    <property type="entry name" value="WD40_repeat_dom_sf"/>
</dbReference>
<dbReference type="SMART" id="SM00320">
    <property type="entry name" value="WD40"/>
    <property type="match status" value="5"/>
</dbReference>
<dbReference type="PRINTS" id="PR00320">
    <property type="entry name" value="GPROTEINBRPT"/>
</dbReference>
<keyword evidence="3" id="KW-0677">Repeat</keyword>
<name>A0A9W8APY2_9FUNG</name>
<evidence type="ECO:0000256" key="3">
    <source>
        <dbReference type="ARBA" id="ARBA00022737"/>
    </source>
</evidence>
<dbReference type="EMBL" id="JANBPY010002508">
    <property type="protein sequence ID" value="KAJ1954698.1"/>
    <property type="molecule type" value="Genomic_DNA"/>
</dbReference>
<dbReference type="InterPro" id="IPR019775">
    <property type="entry name" value="WD40_repeat_CS"/>
</dbReference>
<sequence>MLGKPALKGKKGKKKSKKSTTGPDAIIGQNDQHHDAVLGLSWNKNHRNLLLSASADRTVKLWDLQTATCAHSYHHHQDKVQAVEWHPVESTMFISGGFDHALTVLDSRSPATSTGCRVASDIECVRWDPHAPQCFYVTTEDGMVQYMDVRKLTLTSSAALLPAAAPLFKIQAHDSAVSAFDVNPLVKGCLVTASVDQTVKVWNINDANQPSHVLSRNLNVGQVFSVGFCPDSPFLIAAAGSAGKVTVWDAYANRGVRASFEGRPILNQKGAQVVELNATADKEGNDLVEAVDDDCSDSEHEVENENTMATDDEDD</sequence>
<feature type="repeat" description="WD" evidence="4">
    <location>
        <begin position="170"/>
        <end position="212"/>
    </location>
</feature>
<dbReference type="InterPro" id="IPR001680">
    <property type="entry name" value="WD40_rpt"/>
</dbReference>
<dbReference type="AlphaFoldDB" id="A0A9W8APY2"/>
<protein>
    <submittedName>
        <fullName evidence="6">rRNA-processing protein</fullName>
    </submittedName>
</protein>
<dbReference type="InterPro" id="IPR020472">
    <property type="entry name" value="WD40_PAC1"/>
</dbReference>
<dbReference type="PROSITE" id="PS50294">
    <property type="entry name" value="WD_REPEATS_REGION"/>
    <property type="match status" value="2"/>
</dbReference>
<dbReference type="PROSITE" id="PS00678">
    <property type="entry name" value="WD_REPEATS_1"/>
    <property type="match status" value="2"/>
</dbReference>
<dbReference type="Proteomes" id="UP001150925">
    <property type="component" value="Unassembled WGS sequence"/>
</dbReference>
<dbReference type="GO" id="GO:0005634">
    <property type="term" value="C:nucleus"/>
    <property type="evidence" value="ECO:0007669"/>
    <property type="project" value="TreeGrafter"/>
</dbReference>
<dbReference type="PROSITE" id="PS50082">
    <property type="entry name" value="WD_REPEATS_2"/>
    <property type="match status" value="2"/>
</dbReference>
<keyword evidence="2 4" id="KW-0853">WD repeat</keyword>
<organism evidence="6 7">
    <name type="scientific">Dispira parvispora</name>
    <dbReference type="NCBI Taxonomy" id="1520584"/>
    <lineage>
        <taxon>Eukaryota</taxon>
        <taxon>Fungi</taxon>
        <taxon>Fungi incertae sedis</taxon>
        <taxon>Zoopagomycota</taxon>
        <taxon>Kickxellomycotina</taxon>
        <taxon>Dimargaritomycetes</taxon>
        <taxon>Dimargaritales</taxon>
        <taxon>Dimargaritaceae</taxon>
        <taxon>Dispira</taxon>
    </lineage>
</organism>
<feature type="compositionally biased region" description="Acidic residues" evidence="5">
    <location>
        <begin position="304"/>
        <end position="315"/>
    </location>
</feature>
<feature type="repeat" description="WD" evidence="4">
    <location>
        <begin position="30"/>
        <end position="72"/>
    </location>
</feature>
<evidence type="ECO:0000256" key="1">
    <source>
        <dbReference type="ARBA" id="ARBA00022553"/>
    </source>
</evidence>
<keyword evidence="7" id="KW-1185">Reference proteome</keyword>
<dbReference type="Gene3D" id="2.130.10.10">
    <property type="entry name" value="YVTN repeat-like/Quinoprotein amine dehydrogenase"/>
    <property type="match status" value="2"/>
</dbReference>
<evidence type="ECO:0000256" key="2">
    <source>
        <dbReference type="ARBA" id="ARBA00022574"/>
    </source>
</evidence>
<feature type="compositionally biased region" description="Basic residues" evidence="5">
    <location>
        <begin position="7"/>
        <end position="18"/>
    </location>
</feature>
<evidence type="ECO:0000256" key="4">
    <source>
        <dbReference type="PROSITE-ProRule" id="PRU00221"/>
    </source>
</evidence>
<comment type="caution">
    <text evidence="6">The sequence shown here is derived from an EMBL/GenBank/DDBJ whole genome shotgun (WGS) entry which is preliminary data.</text>
</comment>
<dbReference type="SUPFAM" id="SSF50978">
    <property type="entry name" value="WD40 repeat-like"/>
    <property type="match status" value="1"/>
</dbReference>
<dbReference type="InterPro" id="IPR015943">
    <property type="entry name" value="WD40/YVTN_repeat-like_dom_sf"/>
</dbReference>
<reference evidence="6" key="1">
    <citation type="submission" date="2022-07" db="EMBL/GenBank/DDBJ databases">
        <title>Phylogenomic reconstructions and comparative analyses of Kickxellomycotina fungi.</title>
        <authorList>
            <person name="Reynolds N.K."/>
            <person name="Stajich J.E."/>
            <person name="Barry K."/>
            <person name="Grigoriev I.V."/>
            <person name="Crous P."/>
            <person name="Smith M.E."/>
        </authorList>
    </citation>
    <scope>NUCLEOTIDE SEQUENCE</scope>
    <source>
        <strain evidence="6">RSA 1196</strain>
    </source>
</reference>